<proteinExistence type="predicted"/>
<evidence type="ECO:0000313" key="2">
    <source>
        <dbReference type="Proteomes" id="UP001240678"/>
    </source>
</evidence>
<keyword evidence="2" id="KW-1185">Reference proteome</keyword>
<dbReference type="AlphaFoldDB" id="A0AAI9Z293"/>
<accession>A0AAI9Z293</accession>
<name>A0AAI9Z293_9PEZI</name>
<protein>
    <submittedName>
        <fullName evidence="1">Uncharacterized protein</fullName>
    </submittedName>
</protein>
<dbReference type="GeneID" id="85335897"/>
<dbReference type="EMBL" id="MOOE01000004">
    <property type="protein sequence ID" value="KAK1532184.1"/>
    <property type="molecule type" value="Genomic_DNA"/>
</dbReference>
<organism evidence="1 2">
    <name type="scientific">Colletotrichum costaricense</name>
    <dbReference type="NCBI Taxonomy" id="1209916"/>
    <lineage>
        <taxon>Eukaryota</taxon>
        <taxon>Fungi</taxon>
        <taxon>Dikarya</taxon>
        <taxon>Ascomycota</taxon>
        <taxon>Pezizomycotina</taxon>
        <taxon>Sordariomycetes</taxon>
        <taxon>Hypocreomycetidae</taxon>
        <taxon>Glomerellales</taxon>
        <taxon>Glomerellaceae</taxon>
        <taxon>Colletotrichum</taxon>
        <taxon>Colletotrichum acutatum species complex</taxon>
    </lineage>
</organism>
<evidence type="ECO:0000313" key="1">
    <source>
        <dbReference type="EMBL" id="KAK1532184.1"/>
    </source>
</evidence>
<dbReference type="RefSeq" id="XP_060316308.1">
    <property type="nucleotide sequence ID" value="XM_060452350.1"/>
</dbReference>
<dbReference type="Proteomes" id="UP001240678">
    <property type="component" value="Unassembled WGS sequence"/>
</dbReference>
<gene>
    <name evidence="1" type="ORF">CCOS01_04167</name>
</gene>
<reference evidence="1 2" key="1">
    <citation type="submission" date="2016-10" db="EMBL/GenBank/DDBJ databases">
        <title>The genome sequence of Colletotrichum fioriniae PJ7.</title>
        <authorList>
            <person name="Baroncelli R."/>
        </authorList>
    </citation>
    <scope>NUCLEOTIDE SEQUENCE [LARGE SCALE GENOMIC DNA]</scope>
    <source>
        <strain evidence="1 2">IMI 309622</strain>
    </source>
</reference>
<comment type="caution">
    <text evidence="1">The sequence shown here is derived from an EMBL/GenBank/DDBJ whole genome shotgun (WGS) entry which is preliminary data.</text>
</comment>
<sequence length="29" mass="3499">MWFGSKYRSFLWLFKFPLESFHNTSPSSA</sequence>